<accession>A0A2N9PB10</accession>
<dbReference type="Proteomes" id="UP000238180">
    <property type="component" value="Unassembled WGS sequence"/>
</dbReference>
<evidence type="ECO:0000313" key="1">
    <source>
        <dbReference type="EMBL" id="SPE77513.1"/>
    </source>
</evidence>
<proteinExistence type="predicted"/>
<dbReference type="EMBL" id="OLKH01000085">
    <property type="protein sequence ID" value="SPE77513.1"/>
    <property type="molecule type" value="Genomic_DNA"/>
</dbReference>
<evidence type="ECO:0000313" key="2">
    <source>
        <dbReference type="Proteomes" id="UP000238180"/>
    </source>
</evidence>
<reference evidence="1 2" key="1">
    <citation type="submission" date="2018-02" db="EMBL/GenBank/DDBJ databases">
        <authorList>
            <person name="Cohen D.B."/>
            <person name="Kent A.D."/>
        </authorList>
    </citation>
    <scope>NUCLEOTIDE SEQUENCE [LARGE SCALE GENOMIC DNA]</scope>
    <source>
        <strain evidence="1">CIP109753</strain>
    </source>
</reference>
<protein>
    <submittedName>
        <fullName evidence="1">Uncharacterized protein</fullName>
    </submittedName>
</protein>
<dbReference type="RefSeq" id="WP_181142866.1">
    <property type="nucleotide sequence ID" value="NZ_OLKH01000085.1"/>
</dbReference>
<sequence>MPYTAKIEVEIPENSGNFFPKSGVDGKNIDNTGKLIGGRSKLPQNLIHGYLKIR</sequence>
<name>A0A2N9PB10_9FLAO</name>
<organism evidence="1 2">
    <name type="scientific">Flavobacterium columnare</name>
    <dbReference type="NCBI Taxonomy" id="996"/>
    <lineage>
        <taxon>Bacteria</taxon>
        <taxon>Pseudomonadati</taxon>
        <taxon>Bacteroidota</taxon>
        <taxon>Flavobacteriia</taxon>
        <taxon>Flavobacteriales</taxon>
        <taxon>Flavobacteriaceae</taxon>
        <taxon>Flavobacterium</taxon>
    </lineage>
</organism>
<gene>
    <name evidence="1" type="ORF">FLACOL_01508</name>
</gene>
<dbReference type="AlphaFoldDB" id="A0A2N9PB10"/>